<comment type="caution">
    <text evidence="1">The sequence shown here is derived from an EMBL/GenBank/DDBJ whole genome shotgun (WGS) entry which is preliminary data.</text>
</comment>
<evidence type="ECO:0000313" key="1">
    <source>
        <dbReference type="EMBL" id="OMP07119.1"/>
    </source>
</evidence>
<proteinExistence type="predicted"/>
<dbReference type="AlphaFoldDB" id="A0A1R3KJ92"/>
<gene>
    <name evidence="1" type="ORF">COLO4_07613</name>
</gene>
<sequence>MTTKLCRRALLHLLNTAPTMVSRESHWVSLDLALPKPISNPLIGKSGGPTIPKFGVAVLDAELAYCHAGIGWKSLLSCC</sequence>
<evidence type="ECO:0000313" key="2">
    <source>
        <dbReference type="Proteomes" id="UP000187203"/>
    </source>
</evidence>
<dbReference type="Proteomes" id="UP000187203">
    <property type="component" value="Unassembled WGS sequence"/>
</dbReference>
<name>A0A1R3KJ92_9ROSI</name>
<accession>A0A1R3KJ92</accession>
<reference evidence="2" key="1">
    <citation type="submission" date="2013-09" db="EMBL/GenBank/DDBJ databases">
        <title>Corchorus olitorius genome sequencing.</title>
        <authorList>
            <person name="Alam M."/>
            <person name="Haque M.S."/>
            <person name="Islam M.S."/>
            <person name="Emdad E.M."/>
            <person name="Islam M.M."/>
            <person name="Ahmed B."/>
            <person name="Halim A."/>
            <person name="Hossen Q.M.M."/>
            <person name="Hossain M.Z."/>
            <person name="Ahmed R."/>
            <person name="Khan M.M."/>
            <person name="Islam R."/>
            <person name="Rashid M.M."/>
            <person name="Khan S.A."/>
            <person name="Rahman M.S."/>
            <person name="Alam M."/>
            <person name="Yahiya A.S."/>
            <person name="Khan M.S."/>
            <person name="Azam M.S."/>
            <person name="Haque T."/>
            <person name="Lashkar M.Z.H."/>
            <person name="Akhand A.I."/>
            <person name="Morshed G."/>
            <person name="Roy S."/>
            <person name="Uddin K.S."/>
            <person name="Rabeya T."/>
            <person name="Hossain A.S."/>
            <person name="Chowdhury A."/>
            <person name="Snigdha A.R."/>
            <person name="Mortoza M.S."/>
            <person name="Matin S.A."/>
            <person name="Hoque S.M.E."/>
            <person name="Islam M.K."/>
            <person name="Roy D.K."/>
            <person name="Haider R."/>
            <person name="Moosa M.M."/>
            <person name="Elias S.M."/>
            <person name="Hasan A.M."/>
            <person name="Jahan S."/>
            <person name="Shafiuddin M."/>
            <person name="Mahmood N."/>
            <person name="Shommy N.S."/>
        </authorList>
    </citation>
    <scope>NUCLEOTIDE SEQUENCE [LARGE SCALE GENOMIC DNA]</scope>
    <source>
        <strain evidence="2">cv. O-4</strain>
    </source>
</reference>
<protein>
    <submittedName>
        <fullName evidence="1">Glycosyltransferase family 77 protein</fullName>
    </submittedName>
</protein>
<dbReference type="EMBL" id="AWUE01013401">
    <property type="protein sequence ID" value="OMP07119.1"/>
    <property type="molecule type" value="Genomic_DNA"/>
</dbReference>
<organism evidence="1 2">
    <name type="scientific">Corchorus olitorius</name>
    <dbReference type="NCBI Taxonomy" id="93759"/>
    <lineage>
        <taxon>Eukaryota</taxon>
        <taxon>Viridiplantae</taxon>
        <taxon>Streptophyta</taxon>
        <taxon>Embryophyta</taxon>
        <taxon>Tracheophyta</taxon>
        <taxon>Spermatophyta</taxon>
        <taxon>Magnoliopsida</taxon>
        <taxon>eudicotyledons</taxon>
        <taxon>Gunneridae</taxon>
        <taxon>Pentapetalae</taxon>
        <taxon>rosids</taxon>
        <taxon>malvids</taxon>
        <taxon>Malvales</taxon>
        <taxon>Malvaceae</taxon>
        <taxon>Grewioideae</taxon>
        <taxon>Apeibeae</taxon>
        <taxon>Corchorus</taxon>
    </lineage>
</organism>
<keyword evidence="2" id="KW-1185">Reference proteome</keyword>